<dbReference type="Proteomes" id="UP001457282">
    <property type="component" value="Unassembled WGS sequence"/>
</dbReference>
<protein>
    <recommendedName>
        <fullName evidence="3">DUF295 domain-containing protein</fullName>
    </recommendedName>
</protein>
<evidence type="ECO:0000313" key="2">
    <source>
        <dbReference type="Proteomes" id="UP001457282"/>
    </source>
</evidence>
<name>A0AAW1VV28_RUBAR</name>
<accession>A0AAW1VV28</accession>
<gene>
    <name evidence="1" type="ORF">M0R45_034253</name>
</gene>
<evidence type="ECO:0000313" key="1">
    <source>
        <dbReference type="EMBL" id="KAK9910285.1"/>
    </source>
</evidence>
<dbReference type="AlphaFoldDB" id="A0AAW1VV28"/>
<comment type="caution">
    <text evidence="1">The sequence shown here is derived from an EMBL/GenBank/DDBJ whole genome shotgun (WGS) entry which is preliminary data.</text>
</comment>
<organism evidence="1 2">
    <name type="scientific">Rubus argutus</name>
    <name type="common">Southern blackberry</name>
    <dbReference type="NCBI Taxonomy" id="59490"/>
    <lineage>
        <taxon>Eukaryota</taxon>
        <taxon>Viridiplantae</taxon>
        <taxon>Streptophyta</taxon>
        <taxon>Embryophyta</taxon>
        <taxon>Tracheophyta</taxon>
        <taxon>Spermatophyta</taxon>
        <taxon>Magnoliopsida</taxon>
        <taxon>eudicotyledons</taxon>
        <taxon>Gunneridae</taxon>
        <taxon>Pentapetalae</taxon>
        <taxon>rosids</taxon>
        <taxon>fabids</taxon>
        <taxon>Rosales</taxon>
        <taxon>Rosaceae</taxon>
        <taxon>Rosoideae</taxon>
        <taxon>Rosoideae incertae sedis</taxon>
        <taxon>Rubus</taxon>
    </lineage>
</organism>
<proteinExistence type="predicted"/>
<keyword evidence="2" id="KW-1185">Reference proteome</keyword>
<sequence>MPKRPMLLISTDKEDTWNVYNVMDNKFLDFQVRLPNKRFCGSSIKSVGSSISGCLPNCIYFTHDYEGVNDYQGVPHDDFGVYNLELESFLPIDATHVATLVKNTGTGRPIWVVPNFHL</sequence>
<evidence type="ECO:0008006" key="3">
    <source>
        <dbReference type="Google" id="ProtNLM"/>
    </source>
</evidence>
<dbReference type="EMBL" id="JBEDUW010000007">
    <property type="protein sequence ID" value="KAK9910285.1"/>
    <property type="molecule type" value="Genomic_DNA"/>
</dbReference>
<reference evidence="1 2" key="1">
    <citation type="journal article" date="2023" name="G3 (Bethesda)">
        <title>A chromosome-length genome assembly and annotation of blackberry (Rubus argutus, cv. 'Hillquist').</title>
        <authorList>
            <person name="Bruna T."/>
            <person name="Aryal R."/>
            <person name="Dudchenko O."/>
            <person name="Sargent D.J."/>
            <person name="Mead D."/>
            <person name="Buti M."/>
            <person name="Cavallini A."/>
            <person name="Hytonen T."/>
            <person name="Andres J."/>
            <person name="Pham M."/>
            <person name="Weisz D."/>
            <person name="Mascagni F."/>
            <person name="Usai G."/>
            <person name="Natali L."/>
            <person name="Bassil N."/>
            <person name="Fernandez G.E."/>
            <person name="Lomsadze A."/>
            <person name="Armour M."/>
            <person name="Olukolu B."/>
            <person name="Poorten T."/>
            <person name="Britton C."/>
            <person name="Davik J."/>
            <person name="Ashrafi H."/>
            <person name="Aiden E.L."/>
            <person name="Borodovsky M."/>
            <person name="Worthington M."/>
        </authorList>
    </citation>
    <scope>NUCLEOTIDE SEQUENCE [LARGE SCALE GENOMIC DNA]</scope>
    <source>
        <strain evidence="1">PI 553951</strain>
    </source>
</reference>